<dbReference type="OrthoDB" id="580775at2"/>
<dbReference type="STRING" id="1453497.AT15_04940"/>
<accession>A0A176JWA9</accession>
<name>A0A176JWA9_9BACT</name>
<evidence type="ECO:0000259" key="1">
    <source>
        <dbReference type="Pfam" id="PF00501"/>
    </source>
</evidence>
<dbReference type="InterPro" id="IPR042099">
    <property type="entry name" value="ANL_N_sf"/>
</dbReference>
<proteinExistence type="predicted"/>
<protein>
    <recommendedName>
        <fullName evidence="1">AMP-dependent synthetase/ligase domain-containing protein</fullName>
    </recommendedName>
</protein>
<dbReference type="Gene3D" id="3.40.50.12780">
    <property type="entry name" value="N-terminal domain of ligase-like"/>
    <property type="match status" value="1"/>
</dbReference>
<evidence type="ECO:0000313" key="2">
    <source>
        <dbReference type="EMBL" id="OAA27957.1"/>
    </source>
</evidence>
<dbReference type="InterPro" id="IPR000873">
    <property type="entry name" value="AMP-dep_synth/lig_dom"/>
</dbReference>
<evidence type="ECO:0000313" key="3">
    <source>
        <dbReference type="Proteomes" id="UP000077339"/>
    </source>
</evidence>
<dbReference type="AlphaFoldDB" id="A0A176JWA9"/>
<sequence>MNRWLIRRVIKASGFRSGYRIPWNWKLGASLYNKESFKKTYREEAFKLILREVSRKSKFYREHLERYNLKNVKTPEDLGDFFTYPEQLESHSEDFICQKPDIYFETSGSSGKPKRVGFTYEDFLLLAFSTAQGFEKMGMEKNDLYLNAYSYGIWVPGLIIQNALGMLGVPAIPVGHQKAEVIFEKILTYKPSIVGILPSSLIIITKLAEEYNSELPKIRWFLTGAQHIPTKTKEWIKSVWNADVINGYGATEFGGTFAMECEEGKGYHFNDLMFWVEIIDPDQKGYGELAVTTLAFHSMPLIRYRIGDITRFVHDSCHCSLGTEKIDYILGRKDDMFKAAGNNLYPGYFSKAVVEGVFLGVEIDTREGIDCIRIRVTEGSKTDLKKLDTFILDTIEKGEIIVETKFESLDSRIRRKIPKLIDLRPR</sequence>
<gene>
    <name evidence="2" type="ORF">AT15_04940</name>
</gene>
<feature type="domain" description="AMP-dependent synthetase/ligase" evidence="1">
    <location>
        <begin position="106"/>
        <end position="259"/>
    </location>
</feature>
<dbReference type="RefSeq" id="WP_068348852.1">
    <property type="nucleotide sequence ID" value="NZ_JFHK01000025.1"/>
</dbReference>
<organism evidence="2 3">
    <name type="scientific">Kosmotoga arenicorallina S304</name>
    <dbReference type="NCBI Taxonomy" id="1453497"/>
    <lineage>
        <taxon>Bacteria</taxon>
        <taxon>Thermotogati</taxon>
        <taxon>Thermotogota</taxon>
        <taxon>Thermotogae</taxon>
        <taxon>Kosmotogales</taxon>
        <taxon>Kosmotogaceae</taxon>
        <taxon>Kosmotoga</taxon>
    </lineage>
</organism>
<keyword evidence="3" id="KW-1185">Reference proteome</keyword>
<dbReference type="SUPFAM" id="SSF56801">
    <property type="entry name" value="Acetyl-CoA synthetase-like"/>
    <property type="match status" value="1"/>
</dbReference>
<reference evidence="2 3" key="1">
    <citation type="submission" date="2014-02" db="EMBL/GenBank/DDBJ databases">
        <title>Kosmotoga genome sequencing.</title>
        <authorList>
            <person name="Pollo S.M."/>
            <person name="Charchuk R."/>
            <person name="Nesbo C.L."/>
        </authorList>
    </citation>
    <scope>NUCLEOTIDE SEQUENCE [LARGE SCALE GENOMIC DNA]</scope>
    <source>
        <strain evidence="2 3">S304</strain>
    </source>
</reference>
<dbReference type="PANTHER" id="PTHR43845:SF1">
    <property type="entry name" value="BLR5969 PROTEIN"/>
    <property type="match status" value="1"/>
</dbReference>
<dbReference type="PATRIC" id="fig|1453497.3.peg.979"/>
<comment type="caution">
    <text evidence="2">The sequence shown here is derived from an EMBL/GenBank/DDBJ whole genome shotgun (WGS) entry which is preliminary data.</text>
</comment>
<dbReference type="Pfam" id="PF00501">
    <property type="entry name" value="AMP-binding"/>
    <property type="match status" value="1"/>
</dbReference>
<dbReference type="EMBL" id="JFHK01000025">
    <property type="protein sequence ID" value="OAA27957.1"/>
    <property type="molecule type" value="Genomic_DNA"/>
</dbReference>
<dbReference type="PANTHER" id="PTHR43845">
    <property type="entry name" value="BLR5969 PROTEIN"/>
    <property type="match status" value="1"/>
</dbReference>
<dbReference type="Proteomes" id="UP000077339">
    <property type="component" value="Unassembled WGS sequence"/>
</dbReference>